<evidence type="ECO:0000256" key="8">
    <source>
        <dbReference type="ARBA" id="ARBA00022640"/>
    </source>
</evidence>
<keyword evidence="14" id="KW-1185">Reference proteome</keyword>
<dbReference type="GO" id="GO:0015288">
    <property type="term" value="F:porin activity"/>
    <property type="evidence" value="ECO:0007669"/>
    <property type="project" value="UniProtKB-KW"/>
</dbReference>
<evidence type="ECO:0000256" key="2">
    <source>
        <dbReference type="ARBA" id="ARBA00004396"/>
    </source>
</evidence>
<keyword evidence="9" id="KW-0812">Transmembrane</keyword>
<dbReference type="OrthoDB" id="1185978at2759"/>
<proteinExistence type="predicted"/>
<evidence type="ECO:0000256" key="13">
    <source>
        <dbReference type="ARBA" id="ARBA00023136"/>
    </source>
</evidence>
<keyword evidence="10" id="KW-1002">Plastid outer membrane</keyword>
<dbReference type="PANTHER" id="PTHR35284">
    <property type="entry name" value="OUTER ENVELOPE PORE PROTEIN 24A, CHLOROPLASTIC-RELATED"/>
    <property type="match status" value="1"/>
</dbReference>
<evidence type="ECO:0000256" key="4">
    <source>
        <dbReference type="ARBA" id="ARBA00011593"/>
    </source>
</evidence>
<dbReference type="KEGG" id="dzi:111300928"/>
<keyword evidence="13" id="KW-0472">Membrane</keyword>
<comment type="subunit">
    <text evidence="4">Homooligomers form large rather nonselective pores in plastidial outer membranes.</text>
</comment>
<dbReference type="GO" id="GO:0034765">
    <property type="term" value="P:regulation of monoatomic ion transmembrane transport"/>
    <property type="evidence" value="ECO:0007669"/>
    <property type="project" value="InterPro"/>
</dbReference>
<accession>A0A6P5ZH92</accession>
<evidence type="ECO:0000256" key="10">
    <source>
        <dbReference type="ARBA" id="ARBA00022805"/>
    </source>
</evidence>
<evidence type="ECO:0000256" key="11">
    <source>
        <dbReference type="ARBA" id="ARBA00023065"/>
    </source>
</evidence>
<keyword evidence="12" id="KW-0626">Porin</keyword>
<dbReference type="GO" id="GO:0034426">
    <property type="term" value="C:etioplast membrane"/>
    <property type="evidence" value="ECO:0007669"/>
    <property type="project" value="UniProtKB-SubCell"/>
</dbReference>
<dbReference type="GeneID" id="111300928"/>
<dbReference type="Proteomes" id="UP000515121">
    <property type="component" value="Unplaced"/>
</dbReference>
<keyword evidence="8" id="KW-0934">Plastid</keyword>
<dbReference type="GO" id="GO:0022843">
    <property type="term" value="F:voltage-gated monoatomic cation channel activity"/>
    <property type="evidence" value="ECO:0007669"/>
    <property type="project" value="InterPro"/>
</dbReference>
<evidence type="ECO:0000256" key="3">
    <source>
        <dbReference type="ARBA" id="ARBA00004441"/>
    </source>
</evidence>
<keyword evidence="11" id="KW-0406">Ion transport</keyword>
<keyword evidence="7" id="KW-0150">Chloroplast</keyword>
<gene>
    <name evidence="15" type="primary">LOC111300928</name>
</gene>
<evidence type="ECO:0000256" key="12">
    <source>
        <dbReference type="ARBA" id="ARBA00023114"/>
    </source>
</evidence>
<evidence type="ECO:0000256" key="6">
    <source>
        <dbReference type="ARBA" id="ARBA00022452"/>
    </source>
</evidence>
<dbReference type="InterPro" id="IPR034626">
    <property type="entry name" value="OEP24"/>
</dbReference>
<evidence type="ECO:0000256" key="9">
    <source>
        <dbReference type="ARBA" id="ARBA00022692"/>
    </source>
</evidence>
<comment type="subcellular location">
    <subcellularLocation>
        <location evidence="2">Plastid</location>
        <location evidence="2">Chloroplast outer membrane</location>
        <topology evidence="2">Multi-pass membrane protein</topology>
    </subcellularLocation>
    <subcellularLocation>
        <location evidence="3">Plastid</location>
        <location evidence="3">Etioplast membrane</location>
        <topology evidence="3">Multi-pass membrane protein</topology>
    </subcellularLocation>
</comment>
<evidence type="ECO:0000313" key="15">
    <source>
        <dbReference type="RefSeq" id="XP_022752233.1"/>
    </source>
</evidence>
<comment type="function">
    <text evidence="1">High-conductance voltage-dependent solute channel with a slight selectivity for cations transporting triosephosphates, dicarboxylic acids, ATP, inorganic phosphate (Pi), sugars, and positively or negatively charged amino acids.</text>
</comment>
<keyword evidence="6" id="KW-1134">Transmembrane beta strand</keyword>
<reference evidence="15" key="1">
    <citation type="submission" date="2025-08" db="UniProtKB">
        <authorList>
            <consortium name="RefSeq"/>
        </authorList>
    </citation>
    <scope>IDENTIFICATION</scope>
    <source>
        <tissue evidence="15">Fruit stalk</tissue>
    </source>
</reference>
<evidence type="ECO:0000256" key="5">
    <source>
        <dbReference type="ARBA" id="ARBA00022448"/>
    </source>
</evidence>
<keyword evidence="5" id="KW-0813">Transport</keyword>
<dbReference type="RefSeq" id="XP_022752233.1">
    <property type="nucleotide sequence ID" value="XM_022896498.1"/>
</dbReference>
<evidence type="ECO:0000256" key="7">
    <source>
        <dbReference type="ARBA" id="ARBA00022528"/>
    </source>
</evidence>
<protein>
    <submittedName>
        <fullName evidence="15">Outer envelope pore protein 24A, chloroplastic-like</fullName>
    </submittedName>
</protein>
<dbReference type="PANTHER" id="PTHR35284:SF1">
    <property type="entry name" value="OUTER ENVELOPE PORE PROTEIN 24A, CHLOROPLASTIC-RELATED"/>
    <property type="match status" value="1"/>
</dbReference>
<sequence>MNASLKGRYINDKSNAATTLAINGGDVKLLSSMTDSTFVNGPSLNGLTVAVKKPGFYIIGHDVPKKDLRFQFNNIVRFAKNASKLTYNRGRRDKRTVVDGALVFDPANKVSATYMLGSRNCKLKYSYVLGGVTTLEPCYDLGKNRWDFAISRRVYDNVFKATYQTWCRNLALEWLRNTKFNGTFKISASINLAEESKNPKFIAESTWDLEV</sequence>
<evidence type="ECO:0000313" key="14">
    <source>
        <dbReference type="Proteomes" id="UP000515121"/>
    </source>
</evidence>
<dbReference type="AlphaFoldDB" id="A0A6P5ZH92"/>
<organism evidence="14 15">
    <name type="scientific">Durio zibethinus</name>
    <name type="common">Durian</name>
    <dbReference type="NCBI Taxonomy" id="66656"/>
    <lineage>
        <taxon>Eukaryota</taxon>
        <taxon>Viridiplantae</taxon>
        <taxon>Streptophyta</taxon>
        <taxon>Embryophyta</taxon>
        <taxon>Tracheophyta</taxon>
        <taxon>Spermatophyta</taxon>
        <taxon>Magnoliopsida</taxon>
        <taxon>eudicotyledons</taxon>
        <taxon>Gunneridae</taxon>
        <taxon>Pentapetalae</taxon>
        <taxon>rosids</taxon>
        <taxon>malvids</taxon>
        <taxon>Malvales</taxon>
        <taxon>Malvaceae</taxon>
        <taxon>Helicteroideae</taxon>
        <taxon>Durio</taxon>
    </lineage>
</organism>
<evidence type="ECO:0000256" key="1">
    <source>
        <dbReference type="ARBA" id="ARBA00002327"/>
    </source>
</evidence>
<dbReference type="GO" id="GO:0046930">
    <property type="term" value="C:pore complex"/>
    <property type="evidence" value="ECO:0007669"/>
    <property type="project" value="UniProtKB-KW"/>
</dbReference>
<name>A0A6P5ZH92_DURZI</name>
<dbReference type="GO" id="GO:0009707">
    <property type="term" value="C:chloroplast outer membrane"/>
    <property type="evidence" value="ECO:0007669"/>
    <property type="project" value="UniProtKB-SubCell"/>
</dbReference>